<gene>
    <name evidence="2" type="ORF">PGLA2088_LOCUS49371</name>
</gene>
<accession>A0A813LNH6</accession>
<evidence type="ECO:0000313" key="2">
    <source>
        <dbReference type="EMBL" id="CAE8738855.1"/>
    </source>
</evidence>
<proteinExistence type="predicted"/>
<protein>
    <submittedName>
        <fullName evidence="2">Uncharacterized protein</fullName>
    </submittedName>
</protein>
<organism evidence="2 3">
    <name type="scientific">Polarella glacialis</name>
    <name type="common">Dinoflagellate</name>
    <dbReference type="NCBI Taxonomy" id="89957"/>
    <lineage>
        <taxon>Eukaryota</taxon>
        <taxon>Sar</taxon>
        <taxon>Alveolata</taxon>
        <taxon>Dinophyceae</taxon>
        <taxon>Suessiales</taxon>
        <taxon>Suessiaceae</taxon>
        <taxon>Polarella</taxon>
    </lineage>
</organism>
<feature type="region of interest" description="Disordered" evidence="1">
    <location>
        <begin position="1"/>
        <end position="39"/>
    </location>
</feature>
<feature type="compositionally biased region" description="Acidic residues" evidence="1">
    <location>
        <begin position="24"/>
        <end position="38"/>
    </location>
</feature>
<evidence type="ECO:0000313" key="3">
    <source>
        <dbReference type="Proteomes" id="UP000626109"/>
    </source>
</evidence>
<comment type="caution">
    <text evidence="2">The sequence shown here is derived from an EMBL/GenBank/DDBJ whole genome shotgun (WGS) entry which is preliminary data.</text>
</comment>
<sequence>LSSNSTPPHPDELHAGDLPPAAVDSDDVPTELDSDDDAEIAHDKALAAALRLRL</sequence>
<reference evidence="2" key="1">
    <citation type="submission" date="2021-02" db="EMBL/GenBank/DDBJ databases">
        <authorList>
            <person name="Dougan E. K."/>
            <person name="Rhodes N."/>
            <person name="Thang M."/>
            <person name="Chan C."/>
        </authorList>
    </citation>
    <scope>NUCLEOTIDE SEQUENCE</scope>
</reference>
<dbReference type="EMBL" id="CAJNNW010037014">
    <property type="protein sequence ID" value="CAE8738855.1"/>
    <property type="molecule type" value="Genomic_DNA"/>
</dbReference>
<feature type="non-terminal residue" evidence="2">
    <location>
        <position position="54"/>
    </location>
</feature>
<dbReference type="Proteomes" id="UP000626109">
    <property type="component" value="Unassembled WGS sequence"/>
</dbReference>
<name>A0A813LNH6_POLGL</name>
<dbReference type="AlphaFoldDB" id="A0A813LNH6"/>
<evidence type="ECO:0000256" key="1">
    <source>
        <dbReference type="SAM" id="MobiDB-lite"/>
    </source>
</evidence>